<evidence type="ECO:0000256" key="2">
    <source>
        <dbReference type="ARBA" id="ARBA00011881"/>
    </source>
</evidence>
<comment type="caution">
    <text evidence="7">The sequence shown here is derived from an EMBL/GenBank/DDBJ whole genome shotgun (WGS) entry which is preliminary data.</text>
</comment>
<dbReference type="PANTHER" id="PTHR12544">
    <property type="entry name" value="GLUTAMINASE"/>
    <property type="match status" value="1"/>
</dbReference>
<evidence type="ECO:0000256" key="3">
    <source>
        <dbReference type="ARBA" id="ARBA00012918"/>
    </source>
</evidence>
<evidence type="ECO:0000256" key="5">
    <source>
        <dbReference type="ARBA" id="ARBA00049534"/>
    </source>
</evidence>
<reference evidence="7 8" key="2">
    <citation type="submission" date="2019-09" db="EMBL/GenBank/DDBJ databases">
        <title>Mesorhizobium sp. MaA-C15 isolated from Microcystis aeruginosa.</title>
        <authorList>
            <person name="Jeong S.E."/>
            <person name="Jin H.M."/>
            <person name="Jeon C.O."/>
        </authorList>
    </citation>
    <scope>NUCLEOTIDE SEQUENCE [LARGE SCALE GENOMIC DNA]</scope>
    <source>
        <strain evidence="7 8">MaA-C15</strain>
    </source>
</reference>
<gene>
    <name evidence="6" type="primary">glsA</name>
    <name evidence="7" type="ORF">FY036_08445</name>
</gene>
<dbReference type="GO" id="GO:0006543">
    <property type="term" value="P:L-glutamine catabolic process"/>
    <property type="evidence" value="ECO:0007669"/>
    <property type="project" value="TreeGrafter"/>
</dbReference>
<dbReference type="EC" id="3.5.1.2" evidence="3 6"/>
<sequence>MAKRSVKIDTKELEAAVEEVVGRMGVIERFGKAADHIEGLADIETDRFGIAVATHDGGMVMGGDAETPFPIQSISKVFALTLALRAFGDDVWKRVGREPSGDPFNSIVDLERHKGKPRNPFINPGAIVVVDMLLDIAAKDETHKTVRDFLAAEIGEEIKVDRTIFDKESSGGFNNRAMANMCKFFGNLNHEVDAVMKPYVSQCAIALTCRQLALAGRYLMDGGEKPLEDESVRARRVNSLMLTCGQYDGSGDFAFRVGLPAKSGVGGGILAIAPGLASIAVWSPGLDENGNSLLGTLALEQLAERMGWSVFG</sequence>
<dbReference type="InterPro" id="IPR015868">
    <property type="entry name" value="Glutaminase"/>
</dbReference>
<name>A0A5D4GW76_9HYPH</name>
<feature type="binding site" evidence="6">
    <location>
        <position position="247"/>
    </location>
    <ligand>
        <name>substrate</name>
    </ligand>
</feature>
<dbReference type="GO" id="GO:0004359">
    <property type="term" value="F:glutaminase activity"/>
    <property type="evidence" value="ECO:0007669"/>
    <property type="project" value="UniProtKB-UniRule"/>
</dbReference>
<comment type="subunit">
    <text evidence="2 6">Homotetramer.</text>
</comment>
<dbReference type="OrthoDB" id="9788822at2"/>
<dbReference type="EMBL" id="VSZS01000060">
    <property type="protein sequence ID" value="TYR33081.1"/>
    <property type="molecule type" value="Genomic_DNA"/>
</dbReference>
<feature type="binding site" evidence="6">
    <location>
        <position position="265"/>
    </location>
    <ligand>
        <name>substrate</name>
    </ligand>
</feature>
<evidence type="ECO:0000256" key="6">
    <source>
        <dbReference type="HAMAP-Rule" id="MF_00313"/>
    </source>
</evidence>
<keyword evidence="4 6" id="KW-0378">Hydrolase</keyword>
<dbReference type="SUPFAM" id="SSF56601">
    <property type="entry name" value="beta-lactamase/transpeptidase-like"/>
    <property type="match status" value="1"/>
</dbReference>
<dbReference type="GO" id="GO:0006537">
    <property type="term" value="P:glutamate biosynthetic process"/>
    <property type="evidence" value="ECO:0007669"/>
    <property type="project" value="TreeGrafter"/>
</dbReference>
<dbReference type="RefSeq" id="WP_148914281.1">
    <property type="nucleotide sequence ID" value="NZ_VSZS01000060.1"/>
</dbReference>
<dbReference type="PANTHER" id="PTHR12544:SF29">
    <property type="entry name" value="GLUTAMINASE"/>
    <property type="match status" value="1"/>
</dbReference>
<feature type="binding site" evidence="6">
    <location>
        <position position="73"/>
    </location>
    <ligand>
        <name>substrate</name>
    </ligand>
</feature>
<dbReference type="NCBIfam" id="NF002133">
    <property type="entry name" value="PRK00971.1-2"/>
    <property type="match status" value="1"/>
</dbReference>
<dbReference type="Gene3D" id="3.40.710.10">
    <property type="entry name" value="DD-peptidase/beta-lactamase superfamily"/>
    <property type="match status" value="1"/>
</dbReference>
<comment type="similarity">
    <text evidence="1 6">Belongs to the glutaminase family.</text>
</comment>
<organism evidence="7 8">
    <name type="scientific">Neoaquamicrobium microcysteis</name>
    <dbReference type="NCBI Taxonomy" id="2682781"/>
    <lineage>
        <taxon>Bacteria</taxon>
        <taxon>Pseudomonadati</taxon>
        <taxon>Pseudomonadota</taxon>
        <taxon>Alphaproteobacteria</taxon>
        <taxon>Hyphomicrobiales</taxon>
        <taxon>Phyllobacteriaceae</taxon>
        <taxon>Neoaquamicrobium</taxon>
    </lineage>
</organism>
<feature type="binding site" evidence="6">
    <location>
        <position position="168"/>
    </location>
    <ligand>
        <name>substrate</name>
    </ligand>
</feature>
<feature type="binding site" evidence="6">
    <location>
        <position position="199"/>
    </location>
    <ligand>
        <name>substrate</name>
    </ligand>
</feature>
<dbReference type="FunFam" id="3.40.710.10:FF:000005">
    <property type="entry name" value="Glutaminase"/>
    <property type="match status" value="1"/>
</dbReference>
<dbReference type="NCBIfam" id="TIGR03814">
    <property type="entry name" value="Gln_ase"/>
    <property type="match status" value="1"/>
</dbReference>
<accession>A0A5D4GW76</accession>
<protein>
    <recommendedName>
        <fullName evidence="3 6">Glutaminase</fullName>
        <ecNumber evidence="3 6">3.5.1.2</ecNumber>
    </recommendedName>
</protein>
<evidence type="ECO:0000313" key="8">
    <source>
        <dbReference type="Proteomes" id="UP000323258"/>
    </source>
</evidence>
<evidence type="ECO:0000313" key="7">
    <source>
        <dbReference type="EMBL" id="TYR33081.1"/>
    </source>
</evidence>
<feature type="binding site" evidence="6">
    <location>
        <position position="175"/>
    </location>
    <ligand>
        <name>substrate</name>
    </ligand>
</feature>
<dbReference type="HAMAP" id="MF_00313">
    <property type="entry name" value="Glutaminase"/>
    <property type="match status" value="1"/>
</dbReference>
<dbReference type="Proteomes" id="UP000323258">
    <property type="component" value="Unassembled WGS sequence"/>
</dbReference>
<feature type="binding site" evidence="6">
    <location>
        <position position="123"/>
    </location>
    <ligand>
        <name>substrate</name>
    </ligand>
</feature>
<dbReference type="Pfam" id="PF04960">
    <property type="entry name" value="Glutaminase"/>
    <property type="match status" value="1"/>
</dbReference>
<reference evidence="7 8" key="1">
    <citation type="submission" date="2019-08" db="EMBL/GenBank/DDBJ databases">
        <authorList>
            <person name="Seo Y.L."/>
        </authorList>
    </citation>
    <scope>NUCLEOTIDE SEQUENCE [LARGE SCALE GENOMIC DNA]</scope>
    <source>
        <strain evidence="7 8">MaA-C15</strain>
    </source>
</reference>
<comment type="catalytic activity">
    <reaction evidence="5 6">
        <text>L-glutamine + H2O = L-glutamate + NH4(+)</text>
        <dbReference type="Rhea" id="RHEA:15889"/>
        <dbReference type="ChEBI" id="CHEBI:15377"/>
        <dbReference type="ChEBI" id="CHEBI:28938"/>
        <dbReference type="ChEBI" id="CHEBI:29985"/>
        <dbReference type="ChEBI" id="CHEBI:58359"/>
        <dbReference type="EC" id="3.5.1.2"/>
    </reaction>
</comment>
<evidence type="ECO:0000256" key="4">
    <source>
        <dbReference type="ARBA" id="ARBA00022801"/>
    </source>
</evidence>
<dbReference type="InterPro" id="IPR012338">
    <property type="entry name" value="Beta-lactam/transpept-like"/>
</dbReference>
<keyword evidence="6" id="KW-0007">Acetylation</keyword>
<dbReference type="AlphaFoldDB" id="A0A5D4GW76"/>
<proteinExistence type="inferred from homology"/>
<evidence type="ECO:0000256" key="1">
    <source>
        <dbReference type="ARBA" id="ARBA00011076"/>
    </source>
</evidence>
<keyword evidence="8" id="KW-1185">Reference proteome</keyword>